<feature type="compositionally biased region" description="Low complexity" evidence="1">
    <location>
        <begin position="106"/>
        <end position="139"/>
    </location>
</feature>
<gene>
    <name evidence="3" type="ORF">H9804_01220</name>
</gene>
<reference evidence="3" key="1">
    <citation type="journal article" date="2021" name="PeerJ">
        <title>Extensive microbial diversity within the chicken gut microbiome revealed by metagenomics and culture.</title>
        <authorList>
            <person name="Gilroy R."/>
            <person name="Ravi A."/>
            <person name="Getino M."/>
            <person name="Pursley I."/>
            <person name="Horton D.L."/>
            <person name="Alikhan N.F."/>
            <person name="Baker D."/>
            <person name="Gharbi K."/>
            <person name="Hall N."/>
            <person name="Watson M."/>
            <person name="Adriaenssens E.M."/>
            <person name="Foster-Nyarko E."/>
            <person name="Jarju S."/>
            <person name="Secka A."/>
            <person name="Antonio M."/>
            <person name="Oren A."/>
            <person name="Chaudhuri R.R."/>
            <person name="La Ragione R."/>
            <person name="Hildebrand F."/>
            <person name="Pallen M.J."/>
        </authorList>
    </citation>
    <scope>NUCLEOTIDE SEQUENCE</scope>
    <source>
        <strain evidence="3">ChiW4-1371</strain>
    </source>
</reference>
<accession>A0A9D2GT67</accession>
<feature type="signal peptide" evidence="2">
    <location>
        <begin position="1"/>
        <end position="23"/>
    </location>
</feature>
<proteinExistence type="predicted"/>
<sequence>MKRISFLLLLFSIVMATVNFAMADDFYYGGSPAYNPYNGYTVMSLPPPPPMSSVPFYVRDDYDDYLEDYYKCILGYEYKGMTCRYWRKYAEKNGFYQKTAPVQNNVNQSAAAQPQQQAQPQNQAPLNNQVNQQAAPAQQGTYPAPYTPHH</sequence>
<dbReference type="AlphaFoldDB" id="A0A9D2GT67"/>
<feature type="chain" id="PRO_5038824324" evidence="2">
    <location>
        <begin position="24"/>
        <end position="150"/>
    </location>
</feature>
<keyword evidence="2" id="KW-0732">Signal</keyword>
<dbReference type="Proteomes" id="UP000824176">
    <property type="component" value="Unassembled WGS sequence"/>
</dbReference>
<evidence type="ECO:0000313" key="4">
    <source>
        <dbReference type="Proteomes" id="UP000824176"/>
    </source>
</evidence>
<dbReference type="EMBL" id="DXAQ01000018">
    <property type="protein sequence ID" value="HIZ88541.1"/>
    <property type="molecule type" value="Genomic_DNA"/>
</dbReference>
<name>A0A9D2GT67_9BACT</name>
<protein>
    <submittedName>
        <fullName evidence="3">Uncharacterized protein</fullName>
    </submittedName>
</protein>
<feature type="region of interest" description="Disordered" evidence="1">
    <location>
        <begin position="106"/>
        <end position="150"/>
    </location>
</feature>
<evidence type="ECO:0000256" key="2">
    <source>
        <dbReference type="SAM" id="SignalP"/>
    </source>
</evidence>
<reference evidence="3" key="2">
    <citation type="submission" date="2021-04" db="EMBL/GenBank/DDBJ databases">
        <authorList>
            <person name="Gilroy R."/>
        </authorList>
    </citation>
    <scope>NUCLEOTIDE SEQUENCE</scope>
    <source>
        <strain evidence="3">ChiW4-1371</strain>
    </source>
</reference>
<comment type="caution">
    <text evidence="3">The sequence shown here is derived from an EMBL/GenBank/DDBJ whole genome shotgun (WGS) entry which is preliminary data.</text>
</comment>
<evidence type="ECO:0000256" key="1">
    <source>
        <dbReference type="SAM" id="MobiDB-lite"/>
    </source>
</evidence>
<organism evidence="3 4">
    <name type="scientific">Candidatus Mucispirillum faecigallinarum</name>
    <dbReference type="NCBI Taxonomy" id="2838699"/>
    <lineage>
        <taxon>Bacteria</taxon>
        <taxon>Pseudomonadati</taxon>
        <taxon>Deferribacterota</taxon>
        <taxon>Deferribacteres</taxon>
        <taxon>Deferribacterales</taxon>
        <taxon>Mucispirillaceae</taxon>
        <taxon>Mucispirillum</taxon>
    </lineage>
</organism>
<evidence type="ECO:0000313" key="3">
    <source>
        <dbReference type="EMBL" id="HIZ88541.1"/>
    </source>
</evidence>